<organism evidence="2 3">
    <name type="scientific">Oedothorax gibbosus</name>
    <dbReference type="NCBI Taxonomy" id="931172"/>
    <lineage>
        <taxon>Eukaryota</taxon>
        <taxon>Metazoa</taxon>
        <taxon>Ecdysozoa</taxon>
        <taxon>Arthropoda</taxon>
        <taxon>Chelicerata</taxon>
        <taxon>Arachnida</taxon>
        <taxon>Araneae</taxon>
        <taxon>Araneomorphae</taxon>
        <taxon>Entelegynae</taxon>
        <taxon>Araneoidea</taxon>
        <taxon>Linyphiidae</taxon>
        <taxon>Erigoninae</taxon>
        <taxon>Oedothorax</taxon>
    </lineage>
</organism>
<dbReference type="EMBL" id="JAFNEN010000097">
    <property type="protein sequence ID" value="KAG8194886.1"/>
    <property type="molecule type" value="Genomic_DNA"/>
</dbReference>
<dbReference type="AlphaFoldDB" id="A0AAV6VFR0"/>
<comment type="caution">
    <text evidence="2">The sequence shown here is derived from an EMBL/GenBank/DDBJ whole genome shotgun (WGS) entry which is preliminary data.</text>
</comment>
<evidence type="ECO:0000313" key="3">
    <source>
        <dbReference type="Proteomes" id="UP000827092"/>
    </source>
</evidence>
<keyword evidence="3" id="KW-1185">Reference proteome</keyword>
<dbReference type="Proteomes" id="UP000827092">
    <property type="component" value="Unassembled WGS sequence"/>
</dbReference>
<proteinExistence type="predicted"/>
<reference evidence="2 3" key="1">
    <citation type="journal article" date="2022" name="Nat. Ecol. Evol.">
        <title>A masculinizing supergene underlies an exaggerated male reproductive morph in a spider.</title>
        <authorList>
            <person name="Hendrickx F."/>
            <person name="De Corte Z."/>
            <person name="Sonet G."/>
            <person name="Van Belleghem S.M."/>
            <person name="Kostlbacher S."/>
            <person name="Vangestel C."/>
        </authorList>
    </citation>
    <scope>NUCLEOTIDE SEQUENCE [LARGE SCALE GENOMIC DNA]</scope>
    <source>
        <strain evidence="2">W744_W776</strain>
    </source>
</reference>
<evidence type="ECO:0000313" key="2">
    <source>
        <dbReference type="EMBL" id="KAG8194886.1"/>
    </source>
</evidence>
<sequence length="343" mass="37874">MLFPLVLFLFVGTSKSSFPGYKPFSPIQQLSEIENSLDPIEMSSRRGLHTNKILECDMRDLFETVGFNELQDLIEALAVRKLTSPFAVLKVLHRRMKSKEELEESIMNAMDGVPIPEVMNPPNLEVPPPVRLPPSPGRAPYSLSVPNSPTETDDTKVVIVPVAPPMPAQNSFASKLPASTKTDRHEAPFMIPNGGPPVGKINHVIPAVFPMLSPLRSNHFRPPLGATIRVNSGDPRNPINRDIIIPISPLMTILEALRQAETRYQNILGLSHDMDVISFSHSSEMGCYMVNNIGDVESSGVLTWKILITDREGHVVYDNFCLPNGKEVLVKPGTTISLSYVPL</sequence>
<feature type="chain" id="PRO_5044023380" evidence="1">
    <location>
        <begin position="17"/>
        <end position="343"/>
    </location>
</feature>
<gene>
    <name evidence="2" type="ORF">JTE90_029177</name>
</gene>
<accession>A0AAV6VFR0</accession>
<evidence type="ECO:0000256" key="1">
    <source>
        <dbReference type="SAM" id="SignalP"/>
    </source>
</evidence>
<name>A0AAV6VFR0_9ARAC</name>
<feature type="signal peptide" evidence="1">
    <location>
        <begin position="1"/>
        <end position="16"/>
    </location>
</feature>
<protein>
    <submittedName>
        <fullName evidence="2">Uncharacterized protein</fullName>
    </submittedName>
</protein>
<keyword evidence="1" id="KW-0732">Signal</keyword>